<sequence length="46" mass="5610">MMHILHPVCAYNFEPQLLQIHRPRMTTKLFFFSPPVNWTYKQTNMT</sequence>
<dbReference type="AlphaFoldDB" id="A0A2P2IS03"/>
<dbReference type="EMBL" id="GGEC01003497">
    <property type="protein sequence ID" value="MBW83980.1"/>
    <property type="molecule type" value="Transcribed_RNA"/>
</dbReference>
<accession>A0A2P2IS03</accession>
<reference evidence="1" key="1">
    <citation type="submission" date="2018-02" db="EMBL/GenBank/DDBJ databases">
        <title>Rhizophora mucronata_Transcriptome.</title>
        <authorList>
            <person name="Meera S.P."/>
            <person name="Sreeshan A."/>
            <person name="Augustine A."/>
        </authorList>
    </citation>
    <scope>NUCLEOTIDE SEQUENCE</scope>
    <source>
        <tissue evidence="1">Leaf</tissue>
    </source>
</reference>
<proteinExistence type="predicted"/>
<name>A0A2P2IS03_RHIMU</name>
<protein>
    <submittedName>
        <fullName evidence="1">Uncharacterized protein</fullName>
    </submittedName>
</protein>
<evidence type="ECO:0000313" key="1">
    <source>
        <dbReference type="EMBL" id="MBW83980.1"/>
    </source>
</evidence>
<organism evidence="1">
    <name type="scientific">Rhizophora mucronata</name>
    <name type="common">Asiatic mangrove</name>
    <dbReference type="NCBI Taxonomy" id="61149"/>
    <lineage>
        <taxon>Eukaryota</taxon>
        <taxon>Viridiplantae</taxon>
        <taxon>Streptophyta</taxon>
        <taxon>Embryophyta</taxon>
        <taxon>Tracheophyta</taxon>
        <taxon>Spermatophyta</taxon>
        <taxon>Magnoliopsida</taxon>
        <taxon>eudicotyledons</taxon>
        <taxon>Gunneridae</taxon>
        <taxon>Pentapetalae</taxon>
        <taxon>rosids</taxon>
        <taxon>fabids</taxon>
        <taxon>Malpighiales</taxon>
        <taxon>Rhizophoraceae</taxon>
        <taxon>Rhizophora</taxon>
    </lineage>
</organism>